<keyword evidence="4" id="KW-1185">Reference proteome</keyword>
<accession>A0AAV7XAN7</accession>
<organism evidence="3 4">
    <name type="scientific">Megalurothrips usitatus</name>
    <name type="common">bean blossom thrips</name>
    <dbReference type="NCBI Taxonomy" id="439358"/>
    <lineage>
        <taxon>Eukaryota</taxon>
        <taxon>Metazoa</taxon>
        <taxon>Ecdysozoa</taxon>
        <taxon>Arthropoda</taxon>
        <taxon>Hexapoda</taxon>
        <taxon>Insecta</taxon>
        <taxon>Pterygota</taxon>
        <taxon>Neoptera</taxon>
        <taxon>Paraneoptera</taxon>
        <taxon>Thysanoptera</taxon>
        <taxon>Terebrantia</taxon>
        <taxon>Thripoidea</taxon>
        <taxon>Thripidae</taxon>
        <taxon>Megalurothrips</taxon>
    </lineage>
</organism>
<protein>
    <recommendedName>
        <fullName evidence="2">DUF4771 domain-containing protein</fullName>
    </recommendedName>
</protein>
<dbReference type="PANTHER" id="PTHR41967:SF6">
    <property type="entry name" value="FI19406P1-RELATED"/>
    <property type="match status" value="1"/>
</dbReference>
<feature type="region of interest" description="Disordered" evidence="1">
    <location>
        <begin position="367"/>
        <end position="441"/>
    </location>
</feature>
<sequence length="619" mass="70124">MAAVAVRAPRPHRDGDDDGEVHDEEGGGRAGAGAAVVPYSSPEEGFRGYTFEVAEAIKDLRRQHQQREVKGGLMGPLRAAAELERAQEQRNEAFRMWLSGVMKRERELAKRAAFTVLKRRDQMLQEVGPDWFQQLSWDQMQTTNQLQASHRADSEEGSTARMARWCSLLGVTPVPSERQLARALRQQPEDHEAFLLALYSIISKSGKPPAPGDPPAPTLRTGFEYTPSERLLLSALAHLRLPNIIAKLEGEFGPPEKRPRYLRIRPELPPLPAKRERYLWPYLEPLPVPQVDWLEVYSANHTAHTENLYMRAHKLPPTLIEELLPRPLPRVTVPKTTMPTVRGSACERPHTMAAVLLFLVPGVPPAEQGSAAADDAAGAPSRSAGRRTGRWRSGSRPATRPTTRSVASSPMRAPANADARDTRRRAAGTAADEPTSPGVDPARVVSFLESLAPEEPLCRLPDVHKIPAIHKWVRLRNGLLYVHRRLDEVLQGRSLVMWNANHLGMSYRVPTPTHGLTARQARELTWDRRDWYRRRVDKIMKGYNTALRSIQVNASREMFPAMACDYFPSRDKFLRTYFAYLPKHEMDTVVVRPWNSGEYNQAVLPRWRDRYYQCRAWRP</sequence>
<gene>
    <name evidence="3" type="ORF">ONE63_002154</name>
</gene>
<dbReference type="Pfam" id="PF15995">
    <property type="entry name" value="DUF4771"/>
    <property type="match status" value="1"/>
</dbReference>
<evidence type="ECO:0000313" key="4">
    <source>
        <dbReference type="Proteomes" id="UP001075354"/>
    </source>
</evidence>
<reference evidence="3" key="1">
    <citation type="submission" date="2022-12" db="EMBL/GenBank/DDBJ databases">
        <title>Chromosome-level genome assembly of the bean flower thrips Megalurothrips usitatus.</title>
        <authorList>
            <person name="Ma L."/>
            <person name="Liu Q."/>
            <person name="Li H."/>
            <person name="Cai W."/>
        </authorList>
    </citation>
    <scope>NUCLEOTIDE SEQUENCE</scope>
    <source>
        <strain evidence="3">Cailab_2022a</strain>
    </source>
</reference>
<evidence type="ECO:0000259" key="2">
    <source>
        <dbReference type="Pfam" id="PF15995"/>
    </source>
</evidence>
<evidence type="ECO:0000313" key="3">
    <source>
        <dbReference type="EMBL" id="KAJ1523022.1"/>
    </source>
</evidence>
<name>A0AAV7XAN7_9NEOP</name>
<dbReference type="Proteomes" id="UP001075354">
    <property type="component" value="Chromosome 11"/>
</dbReference>
<comment type="caution">
    <text evidence="3">The sequence shown here is derived from an EMBL/GenBank/DDBJ whole genome shotgun (WGS) entry which is preliminary data.</text>
</comment>
<feature type="region of interest" description="Disordered" evidence="1">
    <location>
        <begin position="1"/>
        <end position="36"/>
    </location>
</feature>
<dbReference type="EMBL" id="JAPTSV010000011">
    <property type="protein sequence ID" value="KAJ1523022.1"/>
    <property type="molecule type" value="Genomic_DNA"/>
</dbReference>
<feature type="compositionally biased region" description="Low complexity" evidence="1">
    <location>
        <begin position="369"/>
        <end position="383"/>
    </location>
</feature>
<feature type="domain" description="DUF4771" evidence="2">
    <location>
        <begin position="458"/>
        <end position="587"/>
    </location>
</feature>
<proteinExistence type="predicted"/>
<dbReference type="AlphaFoldDB" id="A0AAV7XAN7"/>
<dbReference type="InterPro" id="IPR031936">
    <property type="entry name" value="DUF4771"/>
</dbReference>
<evidence type="ECO:0000256" key="1">
    <source>
        <dbReference type="SAM" id="MobiDB-lite"/>
    </source>
</evidence>
<dbReference type="PANTHER" id="PTHR41967">
    <property type="entry name" value="FI19406P1-RELATED"/>
    <property type="match status" value="1"/>
</dbReference>